<dbReference type="Pfam" id="PF12833">
    <property type="entry name" value="HTH_18"/>
    <property type="match status" value="1"/>
</dbReference>
<dbReference type="InterPro" id="IPR018060">
    <property type="entry name" value="HTH_AraC"/>
</dbReference>
<sequence length="314" mass="34609">MPHRLTFFVYPGFQLLDLSGPLSAFQMAADSSRKGRYQIEVVSTKGGAVSSAGGLTISTKRLSPGPIDTLIVVGGRGAWAIADFEKTVKAIQRLAGRSTRIASVCTGAFLLACAGLLDGRRATTHWRYARRLQRDYPRVKVDMDKIFIKDGAIWTSAGITAGIDLALAMIEEDMGIDVARGLAQELVVYLRRPGGQSQFSAMLDLEPESDRIKRTLLYIQKNLAAPLDLETLAEVARISTRHFGRSFRTETGETPAKAVERLRIEAARPRVEEGAESIELIASSVGFSDPERMRRAFIRHYGHPPQALRRVKKL</sequence>
<protein>
    <submittedName>
        <fullName evidence="4">Transcriptional regulator, AraC family</fullName>
    </submittedName>
</protein>
<dbReference type="InterPro" id="IPR052158">
    <property type="entry name" value="INH-QAR"/>
</dbReference>
<dbReference type="CDD" id="cd03137">
    <property type="entry name" value="GATase1_AraC_1"/>
    <property type="match status" value="1"/>
</dbReference>
<evidence type="ECO:0000256" key="1">
    <source>
        <dbReference type="ARBA" id="ARBA00023015"/>
    </source>
</evidence>
<dbReference type="KEGG" id="gma:AciX8_4311"/>
<keyword evidence="5" id="KW-1185">Reference proteome</keyword>
<evidence type="ECO:0000256" key="2">
    <source>
        <dbReference type="ARBA" id="ARBA00023163"/>
    </source>
</evidence>
<dbReference type="EMBL" id="CP003130">
    <property type="protein sequence ID" value="AEU38585.1"/>
    <property type="molecule type" value="Genomic_DNA"/>
</dbReference>
<dbReference type="OrthoDB" id="6382410at2"/>
<dbReference type="Gene3D" id="1.10.10.60">
    <property type="entry name" value="Homeodomain-like"/>
    <property type="match status" value="1"/>
</dbReference>
<dbReference type="GO" id="GO:0043565">
    <property type="term" value="F:sequence-specific DNA binding"/>
    <property type="evidence" value="ECO:0007669"/>
    <property type="project" value="InterPro"/>
</dbReference>
<dbReference type="SMART" id="SM00342">
    <property type="entry name" value="HTH_ARAC"/>
    <property type="match status" value="1"/>
</dbReference>
<accession>G8NSK9</accession>
<dbReference type="Pfam" id="PF01965">
    <property type="entry name" value="DJ-1_PfpI"/>
    <property type="match status" value="1"/>
</dbReference>
<reference evidence="4 5" key="1">
    <citation type="submission" date="2011-11" db="EMBL/GenBank/DDBJ databases">
        <title>Complete sequence of Granulicella mallensis MP5ACTX8.</title>
        <authorList>
            <consortium name="US DOE Joint Genome Institute"/>
            <person name="Lucas S."/>
            <person name="Copeland A."/>
            <person name="Lapidus A."/>
            <person name="Cheng J.-F."/>
            <person name="Goodwin L."/>
            <person name="Pitluck S."/>
            <person name="Peters L."/>
            <person name="Lu M."/>
            <person name="Detter J.C."/>
            <person name="Han C."/>
            <person name="Tapia R."/>
            <person name="Land M."/>
            <person name="Hauser L."/>
            <person name="Kyrpides N."/>
            <person name="Ivanova N."/>
            <person name="Mikhailova N."/>
            <person name="Pagani I."/>
            <person name="Rawat S."/>
            <person name="Mannisto M."/>
            <person name="Haggblom M."/>
            <person name="Woyke T."/>
        </authorList>
    </citation>
    <scope>NUCLEOTIDE SEQUENCE [LARGE SCALE GENOMIC DNA]</scope>
    <source>
        <strain evidence="5">ATCC BAA-1857 / DSM 23137 / MP5ACTX8</strain>
    </source>
</reference>
<name>G8NSK9_GRAMM</name>
<dbReference type="InterPro" id="IPR029062">
    <property type="entry name" value="Class_I_gatase-like"/>
</dbReference>
<dbReference type="PANTHER" id="PTHR43130:SF3">
    <property type="entry name" value="HTH-TYPE TRANSCRIPTIONAL REGULATOR RV1931C"/>
    <property type="match status" value="1"/>
</dbReference>
<proteinExistence type="predicted"/>
<dbReference type="PANTHER" id="PTHR43130">
    <property type="entry name" value="ARAC-FAMILY TRANSCRIPTIONAL REGULATOR"/>
    <property type="match status" value="1"/>
</dbReference>
<keyword evidence="1" id="KW-0805">Transcription regulation</keyword>
<dbReference type="SUPFAM" id="SSF52317">
    <property type="entry name" value="Class I glutamine amidotransferase-like"/>
    <property type="match status" value="1"/>
</dbReference>
<organism evidence="4 5">
    <name type="scientific">Granulicella mallensis (strain ATCC BAA-1857 / DSM 23137 / MP5ACTX8)</name>
    <dbReference type="NCBI Taxonomy" id="682795"/>
    <lineage>
        <taxon>Bacteria</taxon>
        <taxon>Pseudomonadati</taxon>
        <taxon>Acidobacteriota</taxon>
        <taxon>Terriglobia</taxon>
        <taxon>Terriglobales</taxon>
        <taxon>Acidobacteriaceae</taxon>
        <taxon>Granulicella</taxon>
    </lineage>
</organism>
<dbReference type="InterPro" id="IPR009057">
    <property type="entry name" value="Homeodomain-like_sf"/>
</dbReference>
<dbReference type="PROSITE" id="PS01124">
    <property type="entry name" value="HTH_ARAC_FAMILY_2"/>
    <property type="match status" value="1"/>
</dbReference>
<dbReference type="InterPro" id="IPR002818">
    <property type="entry name" value="DJ-1/PfpI"/>
</dbReference>
<dbReference type="HOGENOM" id="CLU_000445_59_0_0"/>
<dbReference type="STRING" id="682795.AciX8_4311"/>
<evidence type="ECO:0000313" key="4">
    <source>
        <dbReference type="EMBL" id="AEU38585.1"/>
    </source>
</evidence>
<dbReference type="Proteomes" id="UP000007113">
    <property type="component" value="Chromosome"/>
</dbReference>
<gene>
    <name evidence="4" type="ordered locus">AciX8_4311</name>
</gene>
<dbReference type="AlphaFoldDB" id="G8NSK9"/>
<dbReference type="GO" id="GO:0003700">
    <property type="term" value="F:DNA-binding transcription factor activity"/>
    <property type="evidence" value="ECO:0007669"/>
    <property type="project" value="InterPro"/>
</dbReference>
<dbReference type="SUPFAM" id="SSF46689">
    <property type="entry name" value="Homeodomain-like"/>
    <property type="match status" value="2"/>
</dbReference>
<dbReference type="eggNOG" id="COG4977">
    <property type="taxonomic scope" value="Bacteria"/>
</dbReference>
<evidence type="ECO:0000313" key="5">
    <source>
        <dbReference type="Proteomes" id="UP000007113"/>
    </source>
</evidence>
<dbReference type="Gene3D" id="3.40.50.880">
    <property type="match status" value="1"/>
</dbReference>
<feature type="domain" description="HTH araC/xylS-type" evidence="3">
    <location>
        <begin position="213"/>
        <end position="311"/>
    </location>
</feature>
<keyword evidence="2" id="KW-0804">Transcription</keyword>
<evidence type="ECO:0000259" key="3">
    <source>
        <dbReference type="PROSITE" id="PS01124"/>
    </source>
</evidence>